<dbReference type="EMBL" id="CAFBMA010000005">
    <property type="protein sequence ID" value="CAB4895495.1"/>
    <property type="molecule type" value="Genomic_DNA"/>
</dbReference>
<dbReference type="Gene3D" id="3.40.1190.10">
    <property type="entry name" value="Mur-like, catalytic domain"/>
    <property type="match status" value="1"/>
</dbReference>
<dbReference type="InterPro" id="IPR036565">
    <property type="entry name" value="Mur-like_cat_sf"/>
</dbReference>
<dbReference type="AlphaFoldDB" id="A0A6J6N705"/>
<evidence type="ECO:0000259" key="10">
    <source>
        <dbReference type="Pfam" id="PF08245"/>
    </source>
</evidence>
<evidence type="ECO:0000256" key="2">
    <source>
        <dbReference type="ARBA" id="ARBA00004752"/>
    </source>
</evidence>
<evidence type="ECO:0000256" key="6">
    <source>
        <dbReference type="ARBA" id="ARBA00022741"/>
    </source>
</evidence>
<gene>
    <name evidence="11" type="ORF">UFOPK2343_01053</name>
    <name evidence="12" type="ORF">UFOPK2652_00982</name>
    <name evidence="13" type="ORF">UFOPK3128_00741</name>
    <name evidence="14" type="ORF">UFOPK3227_00878</name>
    <name evidence="15" type="ORF">UFOPK3511_00724</name>
    <name evidence="16" type="ORF">UFOPK3880_00649</name>
    <name evidence="17" type="ORF">UFOPK4146_00577</name>
</gene>
<evidence type="ECO:0000313" key="13">
    <source>
        <dbReference type="EMBL" id="CAB4820297.1"/>
    </source>
</evidence>
<evidence type="ECO:0000256" key="3">
    <source>
        <dbReference type="ARBA" id="ARBA00022490"/>
    </source>
</evidence>
<reference evidence="11" key="1">
    <citation type="submission" date="2020-05" db="EMBL/GenBank/DDBJ databases">
        <authorList>
            <person name="Chiriac C."/>
            <person name="Salcher M."/>
            <person name="Ghai R."/>
            <person name="Kavagutti S V."/>
        </authorList>
    </citation>
    <scope>NUCLEOTIDE SEQUENCE</scope>
</reference>
<dbReference type="GO" id="GO:0005737">
    <property type="term" value="C:cytoplasm"/>
    <property type="evidence" value="ECO:0007669"/>
    <property type="project" value="UniProtKB-SubCell"/>
</dbReference>
<evidence type="ECO:0000313" key="15">
    <source>
        <dbReference type="EMBL" id="CAB4895495.1"/>
    </source>
</evidence>
<dbReference type="EMBL" id="CAFAAZ010000005">
    <property type="protein sequence ID" value="CAB4820297.1"/>
    <property type="molecule type" value="Genomic_DNA"/>
</dbReference>
<dbReference type="SUPFAM" id="SSF53623">
    <property type="entry name" value="MurD-like peptide ligases, catalytic domain"/>
    <property type="match status" value="1"/>
</dbReference>
<dbReference type="InterPro" id="IPR005762">
    <property type="entry name" value="MurD"/>
</dbReference>
<dbReference type="Gene3D" id="3.40.50.720">
    <property type="entry name" value="NAD(P)-binding Rossmann-like Domain"/>
    <property type="match status" value="1"/>
</dbReference>
<dbReference type="InterPro" id="IPR018109">
    <property type="entry name" value="Folylpolyglutamate_synth_CS"/>
</dbReference>
<keyword evidence="8" id="KW-0131">Cell cycle</keyword>
<organism evidence="11">
    <name type="scientific">freshwater metagenome</name>
    <dbReference type="NCBI Taxonomy" id="449393"/>
    <lineage>
        <taxon>unclassified sequences</taxon>
        <taxon>metagenomes</taxon>
        <taxon>ecological metagenomes</taxon>
    </lineage>
</organism>
<dbReference type="NCBIfam" id="TIGR01087">
    <property type="entry name" value="murD"/>
    <property type="match status" value="1"/>
</dbReference>
<dbReference type="SUPFAM" id="SSF53244">
    <property type="entry name" value="MurD-like peptide ligases, peptide-binding domain"/>
    <property type="match status" value="1"/>
</dbReference>
<dbReference type="PANTHER" id="PTHR43692:SF1">
    <property type="entry name" value="UDP-N-ACETYLMURAMOYLALANINE--D-GLUTAMATE LIGASE"/>
    <property type="match status" value="1"/>
</dbReference>
<evidence type="ECO:0000313" key="17">
    <source>
        <dbReference type="EMBL" id="CAB5026331.1"/>
    </source>
</evidence>
<evidence type="ECO:0000256" key="1">
    <source>
        <dbReference type="ARBA" id="ARBA00004496"/>
    </source>
</evidence>
<sequence>MSYIAELVTKNILIVGAGTTGKSLARYLESIGANFAIIDEKISTLDGLEVLDSVPDDITFGLAIVSPGWRKDHMVIQGLHSKGIEVVSELDFAWSLKMELNPDQKWLALTGTNGKTTTVQMLESILIASGTSGIACGNVGVTVVEAVTSENRFAVLALELSSFQIAWSSLPEYEAVSILNIAEDHIDWHGTFAEYADAKMKLLSQSKVAILNLNDPEVILRSAGWNGRKVFFGFNTPQVGEIGLVEELLIDRAFVNSAEAAEVIAELSDVKPAVPHNVSNAMAAAGLALAIGIAHPLVKLGISNFKLDKHRLQTLATKDGITWVNDSKATNPHAANAALLSHLSNIWIAGGLAKGAKMDDLIMRTSSRIKAAILIGKDAEVIAKALAKHAPKVAIHRITTSTSAEDLMDQVVACAARIAVTGDTVLLAPACASMDQFSSYAERGNLFSQAVSKLVGK</sequence>
<name>A0A6J6N705_9ZZZZ</name>
<protein>
    <submittedName>
        <fullName evidence="11">Unannotated protein</fullName>
    </submittedName>
</protein>
<dbReference type="GO" id="GO:0009252">
    <property type="term" value="P:peptidoglycan biosynthetic process"/>
    <property type="evidence" value="ECO:0007669"/>
    <property type="project" value="UniProtKB-UniPathway"/>
</dbReference>
<dbReference type="EMBL" id="CAEZXD010000032">
    <property type="protein sequence ID" value="CAB4680343.1"/>
    <property type="molecule type" value="Genomic_DNA"/>
</dbReference>
<comment type="subcellular location">
    <subcellularLocation>
        <location evidence="1">Cytoplasm</location>
    </subcellularLocation>
</comment>
<dbReference type="GO" id="GO:0004326">
    <property type="term" value="F:tetrahydrofolylpolyglutamate synthase activity"/>
    <property type="evidence" value="ECO:0007669"/>
    <property type="project" value="InterPro"/>
</dbReference>
<dbReference type="Pfam" id="PF02875">
    <property type="entry name" value="Mur_ligase_C"/>
    <property type="match status" value="1"/>
</dbReference>
<dbReference type="GO" id="GO:0008360">
    <property type="term" value="P:regulation of cell shape"/>
    <property type="evidence" value="ECO:0007669"/>
    <property type="project" value="InterPro"/>
</dbReference>
<dbReference type="PANTHER" id="PTHR43692">
    <property type="entry name" value="UDP-N-ACETYLMURAMOYLALANINE--D-GLUTAMATE LIGASE"/>
    <property type="match status" value="1"/>
</dbReference>
<dbReference type="EMBL" id="CAEZYD010000014">
    <property type="protein sequence ID" value="CAB4713944.1"/>
    <property type="molecule type" value="Genomic_DNA"/>
</dbReference>
<dbReference type="EMBL" id="CAFBNU010000005">
    <property type="protein sequence ID" value="CAB4964257.1"/>
    <property type="molecule type" value="Genomic_DNA"/>
</dbReference>
<evidence type="ECO:0000313" key="11">
    <source>
        <dbReference type="EMBL" id="CAB4680343.1"/>
    </source>
</evidence>
<evidence type="ECO:0000313" key="16">
    <source>
        <dbReference type="EMBL" id="CAB4964257.1"/>
    </source>
</evidence>
<comment type="pathway">
    <text evidence="2">Cell wall biogenesis; peptidoglycan biosynthesis.</text>
</comment>
<proteinExistence type="inferred from homology"/>
<evidence type="ECO:0000256" key="8">
    <source>
        <dbReference type="ARBA" id="ARBA00023306"/>
    </source>
</evidence>
<dbReference type="EMBL" id="CAFAHD010000113">
    <property type="protein sequence ID" value="CAB4837852.1"/>
    <property type="molecule type" value="Genomic_DNA"/>
</dbReference>
<accession>A0A6J6N705</accession>
<dbReference type="InterPro" id="IPR036615">
    <property type="entry name" value="Mur_ligase_C_dom_sf"/>
</dbReference>
<dbReference type="HAMAP" id="MF_00639">
    <property type="entry name" value="MurD"/>
    <property type="match status" value="1"/>
</dbReference>
<evidence type="ECO:0000259" key="9">
    <source>
        <dbReference type="Pfam" id="PF02875"/>
    </source>
</evidence>
<keyword evidence="3" id="KW-0963">Cytoplasm</keyword>
<dbReference type="SUPFAM" id="SSF51984">
    <property type="entry name" value="MurCD N-terminal domain"/>
    <property type="match status" value="1"/>
</dbReference>
<dbReference type="GO" id="GO:0008764">
    <property type="term" value="F:UDP-N-acetylmuramoylalanine-D-glutamate ligase activity"/>
    <property type="evidence" value="ECO:0007669"/>
    <property type="project" value="UniProtKB-EC"/>
</dbReference>
<evidence type="ECO:0000313" key="12">
    <source>
        <dbReference type="EMBL" id="CAB4713944.1"/>
    </source>
</evidence>
<dbReference type="EMBL" id="CAFBPT010000003">
    <property type="protein sequence ID" value="CAB5026331.1"/>
    <property type="molecule type" value="Genomic_DNA"/>
</dbReference>
<dbReference type="Gene3D" id="3.90.190.20">
    <property type="entry name" value="Mur ligase, C-terminal domain"/>
    <property type="match status" value="1"/>
</dbReference>
<keyword evidence="4" id="KW-0436">Ligase</keyword>
<feature type="domain" description="Mur ligase C-terminal" evidence="9">
    <location>
        <begin position="310"/>
        <end position="431"/>
    </location>
</feature>
<dbReference type="GO" id="GO:0005524">
    <property type="term" value="F:ATP binding"/>
    <property type="evidence" value="ECO:0007669"/>
    <property type="project" value="UniProtKB-KW"/>
</dbReference>
<keyword evidence="5" id="KW-0132">Cell division</keyword>
<dbReference type="PROSITE" id="PS01011">
    <property type="entry name" value="FOLYLPOLYGLU_SYNT_1"/>
    <property type="match status" value="1"/>
</dbReference>
<evidence type="ECO:0000256" key="7">
    <source>
        <dbReference type="ARBA" id="ARBA00022840"/>
    </source>
</evidence>
<evidence type="ECO:0000256" key="5">
    <source>
        <dbReference type="ARBA" id="ARBA00022618"/>
    </source>
</evidence>
<evidence type="ECO:0000313" key="14">
    <source>
        <dbReference type="EMBL" id="CAB4837852.1"/>
    </source>
</evidence>
<dbReference type="GO" id="GO:0051301">
    <property type="term" value="P:cell division"/>
    <property type="evidence" value="ECO:0007669"/>
    <property type="project" value="UniProtKB-KW"/>
</dbReference>
<dbReference type="InterPro" id="IPR004101">
    <property type="entry name" value="Mur_ligase_C"/>
</dbReference>
<keyword evidence="7" id="KW-0067">ATP-binding</keyword>
<dbReference type="UniPathway" id="UPA00219"/>
<evidence type="ECO:0000256" key="4">
    <source>
        <dbReference type="ARBA" id="ARBA00022598"/>
    </source>
</evidence>
<dbReference type="Pfam" id="PF08245">
    <property type="entry name" value="Mur_ligase_M"/>
    <property type="match status" value="1"/>
</dbReference>
<dbReference type="InterPro" id="IPR013221">
    <property type="entry name" value="Mur_ligase_cen"/>
</dbReference>
<feature type="domain" description="Mur ligase central" evidence="10">
    <location>
        <begin position="110"/>
        <end position="288"/>
    </location>
</feature>
<keyword evidence="6" id="KW-0547">Nucleotide-binding</keyword>